<proteinExistence type="predicted"/>
<name>Q6YZ30_ORYSJ</name>
<reference evidence="2" key="1">
    <citation type="journal article" date="2005" name="Nature">
        <title>The map-based sequence of the rice genome.</title>
        <authorList>
            <consortium name="International rice genome sequencing project (IRGSP)"/>
            <person name="Matsumoto T."/>
            <person name="Wu J."/>
            <person name="Kanamori H."/>
            <person name="Katayose Y."/>
            <person name="Fujisawa M."/>
            <person name="Namiki N."/>
            <person name="Mizuno H."/>
            <person name="Yamamoto K."/>
            <person name="Antonio B.A."/>
            <person name="Baba T."/>
            <person name="Sakata K."/>
            <person name="Nagamura Y."/>
            <person name="Aoki H."/>
            <person name="Arikawa K."/>
            <person name="Arita K."/>
            <person name="Bito T."/>
            <person name="Chiden Y."/>
            <person name="Fujitsuka N."/>
            <person name="Fukunaka R."/>
            <person name="Hamada M."/>
            <person name="Harada C."/>
            <person name="Hayashi A."/>
            <person name="Hijishita S."/>
            <person name="Honda M."/>
            <person name="Hosokawa S."/>
            <person name="Ichikawa Y."/>
            <person name="Idonuma A."/>
            <person name="Iijima M."/>
            <person name="Ikeda M."/>
            <person name="Ikeno M."/>
            <person name="Ito K."/>
            <person name="Ito S."/>
            <person name="Ito T."/>
            <person name="Ito Y."/>
            <person name="Ito Y."/>
            <person name="Iwabuchi A."/>
            <person name="Kamiya K."/>
            <person name="Karasawa W."/>
            <person name="Kurita K."/>
            <person name="Katagiri S."/>
            <person name="Kikuta A."/>
            <person name="Kobayashi H."/>
            <person name="Kobayashi N."/>
            <person name="Machita K."/>
            <person name="Maehara T."/>
            <person name="Masukawa M."/>
            <person name="Mizubayashi T."/>
            <person name="Mukai Y."/>
            <person name="Nagasaki H."/>
            <person name="Nagata Y."/>
            <person name="Naito S."/>
            <person name="Nakashima M."/>
            <person name="Nakama Y."/>
            <person name="Nakamichi Y."/>
            <person name="Nakamura M."/>
            <person name="Meguro A."/>
            <person name="Negishi M."/>
            <person name="Ohta I."/>
            <person name="Ohta T."/>
            <person name="Okamoto M."/>
            <person name="Ono N."/>
            <person name="Saji S."/>
            <person name="Sakaguchi M."/>
            <person name="Sakai K."/>
            <person name="Shibata M."/>
            <person name="Shimokawa T."/>
            <person name="Song J."/>
            <person name="Takazaki Y."/>
            <person name="Terasawa K."/>
            <person name="Tsugane M."/>
            <person name="Tsuji K."/>
            <person name="Ueda S."/>
            <person name="Waki K."/>
            <person name="Yamagata H."/>
            <person name="Yamamoto M."/>
            <person name="Yamamoto S."/>
            <person name="Yamane H."/>
            <person name="Yoshiki S."/>
            <person name="Yoshihara R."/>
            <person name="Yukawa K."/>
            <person name="Zhong H."/>
            <person name="Yano M."/>
            <person name="Yuan Q."/>
            <person name="Ouyang S."/>
            <person name="Liu J."/>
            <person name="Jones K.M."/>
            <person name="Gansberger K."/>
            <person name="Moffat K."/>
            <person name="Hill J."/>
            <person name="Bera J."/>
            <person name="Fadrosh D."/>
            <person name="Jin S."/>
            <person name="Johri S."/>
            <person name="Kim M."/>
            <person name="Overton L."/>
            <person name="Reardon M."/>
            <person name="Tsitrin T."/>
            <person name="Vuong H."/>
            <person name="Weaver B."/>
            <person name="Ciecko A."/>
            <person name="Tallon L."/>
            <person name="Jackson J."/>
            <person name="Pai G."/>
            <person name="Aken S.V."/>
            <person name="Utterback T."/>
            <person name="Reidmuller S."/>
            <person name="Feldblyum T."/>
            <person name="Hsiao J."/>
            <person name="Zismann V."/>
            <person name="Iobst S."/>
            <person name="de Vazeille A.R."/>
            <person name="Buell C.R."/>
            <person name="Ying K."/>
            <person name="Li Y."/>
            <person name="Lu T."/>
            <person name="Huang Y."/>
            <person name="Zhao Q."/>
            <person name="Feng Q."/>
            <person name="Zhang L."/>
            <person name="Zhu J."/>
            <person name="Weng Q."/>
            <person name="Mu J."/>
            <person name="Lu Y."/>
            <person name="Fan D."/>
            <person name="Liu Y."/>
            <person name="Guan J."/>
            <person name="Zhang Y."/>
            <person name="Yu S."/>
            <person name="Liu X."/>
            <person name="Zhang Y."/>
            <person name="Hong G."/>
            <person name="Han B."/>
            <person name="Choisne N."/>
            <person name="Demange N."/>
            <person name="Orjeda G."/>
            <person name="Samain S."/>
            <person name="Cattolico L."/>
            <person name="Pelletier E."/>
            <person name="Couloux A."/>
            <person name="Segurens B."/>
            <person name="Wincker P."/>
            <person name="D'Hont A."/>
            <person name="Scarpelli C."/>
            <person name="Weissenbach J."/>
            <person name="Salanoubat M."/>
            <person name="Quetier F."/>
            <person name="Yu Y."/>
            <person name="Kim H.R."/>
            <person name="Rambo T."/>
            <person name="Currie J."/>
            <person name="Collura K."/>
            <person name="Luo M."/>
            <person name="Yang T."/>
            <person name="Ammiraju J.S.S."/>
            <person name="Engler F."/>
            <person name="Soderlund C."/>
            <person name="Wing R.A."/>
            <person name="Palmer L.E."/>
            <person name="de la Bastide M."/>
            <person name="Spiegel L."/>
            <person name="Nascimento L."/>
            <person name="Zutavern T."/>
            <person name="O'Shaughnessy A."/>
            <person name="Dike S."/>
            <person name="Dedhia N."/>
            <person name="Preston R."/>
            <person name="Balija V."/>
            <person name="McCombie W.R."/>
            <person name="Chow T."/>
            <person name="Chen H."/>
            <person name="Chung M."/>
            <person name="Chen C."/>
            <person name="Shaw J."/>
            <person name="Wu H."/>
            <person name="Hsiao K."/>
            <person name="Chao Y."/>
            <person name="Chu M."/>
            <person name="Cheng C."/>
            <person name="Hour A."/>
            <person name="Lee P."/>
            <person name="Lin S."/>
            <person name="Lin Y."/>
            <person name="Liou J."/>
            <person name="Liu S."/>
            <person name="Hsing Y."/>
            <person name="Raghuvanshi S."/>
            <person name="Mohanty A."/>
            <person name="Bharti A.K."/>
            <person name="Gaur A."/>
            <person name="Gupta V."/>
            <person name="Kumar D."/>
            <person name="Ravi V."/>
            <person name="Vij S."/>
            <person name="Kapur A."/>
            <person name="Khurana P."/>
            <person name="Khurana P."/>
            <person name="Khurana J.P."/>
            <person name="Tyagi A.K."/>
            <person name="Gaikwad K."/>
            <person name="Singh A."/>
            <person name="Dalal V."/>
            <person name="Srivastava S."/>
            <person name="Dixit A."/>
            <person name="Pal A.K."/>
            <person name="Ghazi I.A."/>
            <person name="Yadav M."/>
            <person name="Pandit A."/>
            <person name="Bhargava A."/>
            <person name="Sureshbabu K."/>
            <person name="Batra K."/>
            <person name="Sharma T.R."/>
            <person name="Mohapatra T."/>
            <person name="Singh N.K."/>
            <person name="Messing J."/>
            <person name="Nelson A.B."/>
            <person name="Fuks G."/>
            <person name="Kavchok S."/>
            <person name="Keizer G."/>
            <person name="Linton E."/>
            <person name="Llaca V."/>
            <person name="Song R."/>
            <person name="Tanyolac B."/>
            <person name="Young S."/>
            <person name="Ho-Il K."/>
            <person name="Hahn J.H."/>
            <person name="Sangsakoo G."/>
            <person name="Vanavichit A."/>
            <person name="de Mattos Luiz.A.T."/>
            <person name="Zimmer P.D."/>
            <person name="Malone G."/>
            <person name="Dellagostin O."/>
            <person name="de Oliveira A.C."/>
            <person name="Bevan M."/>
            <person name="Bancroft I."/>
            <person name="Minx P."/>
            <person name="Cordum H."/>
            <person name="Wilson R."/>
            <person name="Cheng Z."/>
            <person name="Jin W."/>
            <person name="Jiang J."/>
            <person name="Leong S.A."/>
            <person name="Iwama H."/>
            <person name="Gojobori T."/>
            <person name="Itoh T."/>
            <person name="Niimura Y."/>
            <person name="Fujii Y."/>
            <person name="Habara T."/>
            <person name="Sakai H."/>
            <person name="Sato Y."/>
            <person name="Wilson G."/>
            <person name="Kumar K."/>
            <person name="McCouch S."/>
            <person name="Juretic N."/>
            <person name="Hoen D."/>
            <person name="Wright S."/>
            <person name="Bruskiewich R."/>
            <person name="Bureau T."/>
            <person name="Miyao A."/>
            <person name="Hirochika H."/>
            <person name="Nishikawa T."/>
            <person name="Kadowaki K."/>
            <person name="Sugiura M."/>
            <person name="Burr B."/>
            <person name="Sasaki T."/>
        </authorList>
    </citation>
    <scope>NUCLEOTIDE SEQUENCE [LARGE SCALE GENOMIC DNA]</scope>
    <source>
        <strain evidence="2">cv. Nipponbare</strain>
    </source>
</reference>
<accession>Q6YZ30</accession>
<dbReference type="Proteomes" id="UP000000763">
    <property type="component" value="Chromosome 8"/>
</dbReference>
<gene>
    <name evidence="1" type="primary">P0436B05.18</name>
</gene>
<evidence type="ECO:0000313" key="1">
    <source>
        <dbReference type="EMBL" id="BAD01445.1"/>
    </source>
</evidence>
<evidence type="ECO:0000313" key="2">
    <source>
        <dbReference type="Proteomes" id="UP000000763"/>
    </source>
</evidence>
<reference evidence="2" key="2">
    <citation type="journal article" date="2008" name="Nucleic Acids Res.">
        <title>The rice annotation project database (RAP-DB): 2008 update.</title>
        <authorList>
            <consortium name="The rice annotation project (RAP)"/>
        </authorList>
    </citation>
    <scope>GENOME REANNOTATION</scope>
    <source>
        <strain evidence="2">cv. Nipponbare</strain>
    </source>
</reference>
<dbReference type="EMBL" id="AP005541">
    <property type="protein sequence ID" value="BAD01445.1"/>
    <property type="molecule type" value="Genomic_DNA"/>
</dbReference>
<protein>
    <submittedName>
        <fullName evidence="1">Uncharacterized protein</fullName>
    </submittedName>
</protein>
<dbReference type="AlphaFoldDB" id="Q6YZ30"/>
<sequence>MNASFDRKLHLETEASHANLGCSEVVIVFLHLHELKELVQMVGETGEQYNGRPSTLVKNLWQHESPLMVPLAEIRWRALGNQRGGTGCSSARIQDEVEICSWWMPSWSATDTQLRPDRQRPCHWPPVRPAAGEVPILVRASNFLETRLSSSV</sequence>
<organism evidence="1 2">
    <name type="scientific">Oryza sativa subsp. japonica</name>
    <name type="common">Rice</name>
    <dbReference type="NCBI Taxonomy" id="39947"/>
    <lineage>
        <taxon>Eukaryota</taxon>
        <taxon>Viridiplantae</taxon>
        <taxon>Streptophyta</taxon>
        <taxon>Embryophyta</taxon>
        <taxon>Tracheophyta</taxon>
        <taxon>Spermatophyta</taxon>
        <taxon>Magnoliopsida</taxon>
        <taxon>Liliopsida</taxon>
        <taxon>Poales</taxon>
        <taxon>Poaceae</taxon>
        <taxon>BOP clade</taxon>
        <taxon>Oryzoideae</taxon>
        <taxon>Oryzeae</taxon>
        <taxon>Oryzinae</taxon>
        <taxon>Oryza</taxon>
        <taxon>Oryza sativa</taxon>
    </lineage>
</organism>